<name>A0AAV8Z870_9CUCU</name>
<dbReference type="InterPro" id="IPR052808">
    <property type="entry name" value="GPCR_Mth-like"/>
</dbReference>
<protein>
    <submittedName>
        <fullName evidence="2">Uncharacterized protein</fullName>
    </submittedName>
</protein>
<comment type="caution">
    <text evidence="2">The sequence shown here is derived from an EMBL/GenBank/DDBJ whole genome shotgun (WGS) entry which is preliminary data.</text>
</comment>
<reference evidence="2" key="1">
    <citation type="journal article" date="2023" name="Insect Mol. Biol.">
        <title>Genome sequencing provides insights into the evolution of gene families encoding plant cell wall-degrading enzymes in longhorned beetles.</title>
        <authorList>
            <person name="Shin N.R."/>
            <person name="Okamura Y."/>
            <person name="Kirsch R."/>
            <person name="Pauchet Y."/>
        </authorList>
    </citation>
    <scope>NUCLEOTIDE SEQUENCE</scope>
    <source>
        <strain evidence="2">AMC_N1</strain>
    </source>
</reference>
<gene>
    <name evidence="2" type="ORF">NQ318_009476</name>
</gene>
<keyword evidence="3" id="KW-1185">Reference proteome</keyword>
<evidence type="ECO:0000313" key="3">
    <source>
        <dbReference type="Proteomes" id="UP001162162"/>
    </source>
</evidence>
<dbReference type="PANTHER" id="PTHR46953:SF1">
    <property type="entry name" value="G-PROTEIN COUPLED RECEPTOR MTH-LIKE 1-RELATED"/>
    <property type="match status" value="1"/>
</dbReference>
<organism evidence="2 3">
    <name type="scientific">Aromia moschata</name>
    <dbReference type="NCBI Taxonomy" id="1265417"/>
    <lineage>
        <taxon>Eukaryota</taxon>
        <taxon>Metazoa</taxon>
        <taxon>Ecdysozoa</taxon>
        <taxon>Arthropoda</taxon>
        <taxon>Hexapoda</taxon>
        <taxon>Insecta</taxon>
        <taxon>Pterygota</taxon>
        <taxon>Neoptera</taxon>
        <taxon>Endopterygota</taxon>
        <taxon>Coleoptera</taxon>
        <taxon>Polyphaga</taxon>
        <taxon>Cucujiformia</taxon>
        <taxon>Chrysomeloidea</taxon>
        <taxon>Cerambycidae</taxon>
        <taxon>Cerambycinae</taxon>
        <taxon>Callichromatini</taxon>
        <taxon>Aromia</taxon>
    </lineage>
</organism>
<evidence type="ECO:0000313" key="2">
    <source>
        <dbReference type="EMBL" id="KAJ8960039.1"/>
    </source>
</evidence>
<keyword evidence="1" id="KW-0472">Membrane</keyword>
<proteinExistence type="predicted"/>
<keyword evidence="1" id="KW-1133">Transmembrane helix</keyword>
<dbReference type="Proteomes" id="UP001162162">
    <property type="component" value="Unassembled WGS sequence"/>
</dbReference>
<evidence type="ECO:0000256" key="1">
    <source>
        <dbReference type="SAM" id="Phobius"/>
    </source>
</evidence>
<feature type="transmembrane region" description="Helical" evidence="1">
    <location>
        <begin position="81"/>
        <end position="102"/>
    </location>
</feature>
<dbReference type="AlphaFoldDB" id="A0AAV8Z870"/>
<accession>A0AAV8Z870</accession>
<keyword evidence="1" id="KW-0812">Transmembrane</keyword>
<sequence>MFYRHLPACGSTSQRSKGTFILKGRTTDDKIKEEDNLFTAQKKRATVRAALGRVCMKLVVVMGITWIADLISFAAGGPQEVWYVPDLINCIHGVFIFIVVGCQPQSLGMRKVCAKLVPNVLTDNQKARGVETCQELLDTCEDNPAFLDDDLVPIEIFVLHDYQNPKIRSLIESYFP</sequence>
<dbReference type="EMBL" id="JAPWTK010000010">
    <property type="protein sequence ID" value="KAJ8960039.1"/>
    <property type="molecule type" value="Genomic_DNA"/>
</dbReference>
<dbReference type="Gene3D" id="1.20.1070.10">
    <property type="entry name" value="Rhodopsin 7-helix transmembrane proteins"/>
    <property type="match status" value="1"/>
</dbReference>
<dbReference type="PANTHER" id="PTHR46953">
    <property type="entry name" value="G-PROTEIN COUPLED RECEPTOR MTH-LIKE 1-RELATED"/>
    <property type="match status" value="1"/>
</dbReference>
<feature type="transmembrane region" description="Helical" evidence="1">
    <location>
        <begin position="54"/>
        <end position="75"/>
    </location>
</feature>